<comment type="caution">
    <text evidence="1">The sequence shown here is derived from an EMBL/GenBank/DDBJ whole genome shotgun (WGS) entry which is preliminary data.</text>
</comment>
<accession>A0A370GCA9</accession>
<reference evidence="1 2" key="1">
    <citation type="submission" date="2018-07" db="EMBL/GenBank/DDBJ databases">
        <title>Genomic Encyclopedia of Type Strains, Phase IV (KMG-IV): sequencing the most valuable type-strain genomes for metagenomic binning, comparative biology and taxonomic classification.</title>
        <authorList>
            <person name="Goeker M."/>
        </authorList>
    </citation>
    <scope>NUCLEOTIDE SEQUENCE [LARGE SCALE GENOMIC DNA]</scope>
    <source>
        <strain evidence="1 2">DSM 5603</strain>
    </source>
</reference>
<dbReference type="EMBL" id="QQAW01000001">
    <property type="protein sequence ID" value="RDI40719.1"/>
    <property type="molecule type" value="Genomic_DNA"/>
</dbReference>
<sequence>MTDNAMARYGNGQRIGATGIRYRLPCGSVLAVR</sequence>
<name>A0A370GCA9_GLULI</name>
<evidence type="ECO:0000313" key="2">
    <source>
        <dbReference type="Proteomes" id="UP000254958"/>
    </source>
</evidence>
<dbReference type="Proteomes" id="UP000254958">
    <property type="component" value="Unassembled WGS sequence"/>
</dbReference>
<dbReference type="AlphaFoldDB" id="A0A370GCA9"/>
<keyword evidence="2" id="KW-1185">Reference proteome</keyword>
<protein>
    <submittedName>
        <fullName evidence="1">Uncharacterized protein</fullName>
    </submittedName>
</protein>
<gene>
    <name evidence="1" type="ORF">C7453_101518</name>
</gene>
<proteinExistence type="predicted"/>
<organism evidence="1 2">
    <name type="scientific">Gluconacetobacter liquefaciens</name>
    <name type="common">Acetobacter liquefaciens</name>
    <dbReference type="NCBI Taxonomy" id="89584"/>
    <lineage>
        <taxon>Bacteria</taxon>
        <taxon>Pseudomonadati</taxon>
        <taxon>Pseudomonadota</taxon>
        <taxon>Alphaproteobacteria</taxon>
        <taxon>Acetobacterales</taxon>
        <taxon>Acetobacteraceae</taxon>
        <taxon>Gluconacetobacter</taxon>
    </lineage>
</organism>
<evidence type="ECO:0000313" key="1">
    <source>
        <dbReference type="EMBL" id="RDI40719.1"/>
    </source>
</evidence>